<protein>
    <submittedName>
        <fullName evidence="3">Cytochrome</fullName>
    </submittedName>
</protein>
<comment type="similarity">
    <text evidence="1 2">Belongs to the cytochrome P450 family.</text>
</comment>
<organism evidence="3 4">
    <name type="scientific">Streptomyces tsukubensis</name>
    <dbReference type="NCBI Taxonomy" id="83656"/>
    <lineage>
        <taxon>Bacteria</taxon>
        <taxon>Bacillati</taxon>
        <taxon>Actinomycetota</taxon>
        <taxon>Actinomycetes</taxon>
        <taxon>Kitasatosporales</taxon>
        <taxon>Streptomycetaceae</taxon>
        <taxon>Streptomyces</taxon>
    </lineage>
</organism>
<comment type="caution">
    <text evidence="3">The sequence shown here is derived from an EMBL/GenBank/DDBJ whole genome shotgun (WGS) entry which is preliminary data.</text>
</comment>
<dbReference type="PROSITE" id="PS00086">
    <property type="entry name" value="CYTOCHROME_P450"/>
    <property type="match status" value="1"/>
</dbReference>
<evidence type="ECO:0000313" key="4">
    <source>
        <dbReference type="Proteomes" id="UP000190539"/>
    </source>
</evidence>
<dbReference type="Gene3D" id="1.10.630.10">
    <property type="entry name" value="Cytochrome P450"/>
    <property type="match status" value="1"/>
</dbReference>
<dbReference type="InterPro" id="IPR036396">
    <property type="entry name" value="Cyt_P450_sf"/>
</dbReference>
<evidence type="ECO:0000313" key="3">
    <source>
        <dbReference type="EMBL" id="OON82914.1"/>
    </source>
</evidence>
<dbReference type="InterPro" id="IPR017972">
    <property type="entry name" value="Cyt_P450_CS"/>
</dbReference>
<dbReference type="RefSeq" id="WP_227024958.1">
    <property type="nucleotide sequence ID" value="NZ_CP045178.1"/>
</dbReference>
<dbReference type="GO" id="GO:0016705">
    <property type="term" value="F:oxidoreductase activity, acting on paired donors, with incorporation or reduction of molecular oxygen"/>
    <property type="evidence" value="ECO:0007669"/>
    <property type="project" value="InterPro"/>
</dbReference>
<keyword evidence="2" id="KW-0560">Oxidoreductase</keyword>
<sequence>MSNTDRCPGVDLFSSEFLRDPYPLYGALRETSPVHRDPGTGLWLVSTYRDVRRVLLAPELYRPDNALDAVARLSVPALRRLAAAGFTLPPTLANNGTDSHAGLRRIITGLLARDRVVATVPVIESLLAPRIDSIERSLATDGSCDLVTALTRDLPFEVMLKVLGLEGKADADIERLARWNDASLELFWGMPPRERHVELAELAAEFYQWLDELTAGARPGDAGLLGLLAAHRKPDGAPLRREERIAVCYFMVIAGQTTTGQMLATMLLRALSEPELWPLLGRADRRAALWAEELLRREPPLTTWRRVTARPARLGDVELPAGAQLLLMLAATGSDDEVYDAPETIRPGRPRGREHLAFGIGRHRCPGAALARTEAEVVLRAVSARLPDLRLTCAEEDVPMRGLLSFRAPVTVPVARGTGVGHASRPADGP</sequence>
<keyword evidence="2" id="KW-0479">Metal-binding</keyword>
<dbReference type="GO" id="GO:0020037">
    <property type="term" value="F:heme binding"/>
    <property type="evidence" value="ECO:0007669"/>
    <property type="project" value="InterPro"/>
</dbReference>
<dbReference type="GO" id="GO:0004497">
    <property type="term" value="F:monooxygenase activity"/>
    <property type="evidence" value="ECO:0007669"/>
    <property type="project" value="UniProtKB-KW"/>
</dbReference>
<dbReference type="InterPro" id="IPR002397">
    <property type="entry name" value="Cyt_P450_B"/>
</dbReference>
<evidence type="ECO:0000256" key="2">
    <source>
        <dbReference type="RuleBase" id="RU000461"/>
    </source>
</evidence>
<dbReference type="PRINTS" id="PR00359">
    <property type="entry name" value="BP450"/>
</dbReference>
<dbReference type="SUPFAM" id="SSF48264">
    <property type="entry name" value="Cytochrome P450"/>
    <property type="match status" value="1"/>
</dbReference>
<dbReference type="Proteomes" id="UP000190539">
    <property type="component" value="Unassembled WGS sequence"/>
</dbReference>
<dbReference type="PANTHER" id="PTHR46696">
    <property type="entry name" value="P450, PUTATIVE (EUROFUNG)-RELATED"/>
    <property type="match status" value="1"/>
</dbReference>
<dbReference type="InterPro" id="IPR001128">
    <property type="entry name" value="Cyt_P450"/>
</dbReference>
<gene>
    <name evidence="3" type="ORF">B1H18_02575</name>
</gene>
<reference evidence="3 4" key="1">
    <citation type="submission" date="2017-02" db="EMBL/GenBank/DDBJ databases">
        <title>Draft Genome Sequence of Streptomyces tsukubaensis F601, a Producer of the immunosuppressant tacrolimus FK506.</title>
        <authorList>
            <person name="Zong G."/>
            <person name="Zhong C."/>
            <person name="Fu J."/>
            <person name="Qin R."/>
            <person name="Cao G."/>
        </authorList>
    </citation>
    <scope>NUCLEOTIDE SEQUENCE [LARGE SCALE GENOMIC DNA]</scope>
    <source>
        <strain evidence="3 4">F601</strain>
    </source>
</reference>
<dbReference type="Pfam" id="PF00067">
    <property type="entry name" value="p450"/>
    <property type="match status" value="1"/>
</dbReference>
<dbReference type="PANTHER" id="PTHR46696:SF1">
    <property type="entry name" value="CYTOCHROME P450 YJIB-RELATED"/>
    <property type="match status" value="1"/>
</dbReference>
<keyword evidence="2" id="KW-0503">Monooxygenase</keyword>
<keyword evidence="4" id="KW-1185">Reference proteome</keyword>
<evidence type="ECO:0000256" key="1">
    <source>
        <dbReference type="ARBA" id="ARBA00010617"/>
    </source>
</evidence>
<proteinExistence type="inferred from homology"/>
<dbReference type="EMBL" id="MVFC01000001">
    <property type="protein sequence ID" value="OON82914.1"/>
    <property type="molecule type" value="Genomic_DNA"/>
</dbReference>
<name>A0A1V4AFW3_9ACTN</name>
<dbReference type="STRING" id="83656.B1H18_02575"/>
<keyword evidence="2" id="KW-0349">Heme</keyword>
<accession>A0A1V4AFW3</accession>
<keyword evidence="2" id="KW-0408">Iron</keyword>
<dbReference type="GO" id="GO:0005506">
    <property type="term" value="F:iron ion binding"/>
    <property type="evidence" value="ECO:0007669"/>
    <property type="project" value="InterPro"/>
</dbReference>
<dbReference type="AlphaFoldDB" id="A0A1V4AFW3"/>